<protein>
    <submittedName>
        <fullName evidence="1 2">Uncharacterized protein</fullName>
    </submittedName>
</protein>
<evidence type="ECO:0000313" key="3">
    <source>
        <dbReference type="Proteomes" id="UP000002051"/>
    </source>
</evidence>
<dbReference type="EMBL" id="CM001218">
    <property type="protein sequence ID" value="KEH38017.1"/>
    <property type="molecule type" value="Genomic_DNA"/>
</dbReference>
<reference evidence="1 3" key="1">
    <citation type="journal article" date="2011" name="Nature">
        <title>The Medicago genome provides insight into the evolution of rhizobial symbioses.</title>
        <authorList>
            <person name="Young N.D."/>
            <person name="Debelle F."/>
            <person name="Oldroyd G.E."/>
            <person name="Geurts R."/>
            <person name="Cannon S.B."/>
            <person name="Udvardi M.K."/>
            <person name="Benedito V.A."/>
            <person name="Mayer K.F."/>
            <person name="Gouzy J."/>
            <person name="Schoof H."/>
            <person name="Van de Peer Y."/>
            <person name="Proost S."/>
            <person name="Cook D.R."/>
            <person name="Meyers B.C."/>
            <person name="Spannagl M."/>
            <person name="Cheung F."/>
            <person name="De Mita S."/>
            <person name="Krishnakumar V."/>
            <person name="Gundlach H."/>
            <person name="Zhou S."/>
            <person name="Mudge J."/>
            <person name="Bharti A.K."/>
            <person name="Murray J.D."/>
            <person name="Naoumkina M.A."/>
            <person name="Rosen B."/>
            <person name="Silverstein K.A."/>
            <person name="Tang H."/>
            <person name="Rombauts S."/>
            <person name="Zhao P.X."/>
            <person name="Zhou P."/>
            <person name="Barbe V."/>
            <person name="Bardou P."/>
            <person name="Bechner M."/>
            <person name="Bellec A."/>
            <person name="Berger A."/>
            <person name="Berges H."/>
            <person name="Bidwell S."/>
            <person name="Bisseling T."/>
            <person name="Choisne N."/>
            <person name="Couloux A."/>
            <person name="Denny R."/>
            <person name="Deshpande S."/>
            <person name="Dai X."/>
            <person name="Doyle J.J."/>
            <person name="Dudez A.M."/>
            <person name="Farmer A.D."/>
            <person name="Fouteau S."/>
            <person name="Franken C."/>
            <person name="Gibelin C."/>
            <person name="Gish J."/>
            <person name="Goldstein S."/>
            <person name="Gonzalez A.J."/>
            <person name="Green P.J."/>
            <person name="Hallab A."/>
            <person name="Hartog M."/>
            <person name="Hua A."/>
            <person name="Humphray S.J."/>
            <person name="Jeong D.H."/>
            <person name="Jing Y."/>
            <person name="Jocker A."/>
            <person name="Kenton S.M."/>
            <person name="Kim D.J."/>
            <person name="Klee K."/>
            <person name="Lai H."/>
            <person name="Lang C."/>
            <person name="Lin S."/>
            <person name="Macmil S.L."/>
            <person name="Magdelenat G."/>
            <person name="Matthews L."/>
            <person name="McCorrison J."/>
            <person name="Monaghan E.L."/>
            <person name="Mun J.H."/>
            <person name="Najar F.Z."/>
            <person name="Nicholson C."/>
            <person name="Noirot C."/>
            <person name="O'Bleness M."/>
            <person name="Paule C.R."/>
            <person name="Poulain J."/>
            <person name="Prion F."/>
            <person name="Qin B."/>
            <person name="Qu C."/>
            <person name="Retzel E.F."/>
            <person name="Riddle C."/>
            <person name="Sallet E."/>
            <person name="Samain S."/>
            <person name="Samson N."/>
            <person name="Sanders I."/>
            <person name="Saurat O."/>
            <person name="Scarpelli C."/>
            <person name="Schiex T."/>
            <person name="Segurens B."/>
            <person name="Severin A.J."/>
            <person name="Sherrier D.J."/>
            <person name="Shi R."/>
            <person name="Sims S."/>
            <person name="Singer S.R."/>
            <person name="Sinharoy S."/>
            <person name="Sterck L."/>
            <person name="Viollet A."/>
            <person name="Wang B.B."/>
            <person name="Wang K."/>
            <person name="Wang M."/>
            <person name="Wang X."/>
            <person name="Warfsmann J."/>
            <person name="Weissenbach J."/>
            <person name="White D.D."/>
            <person name="White J.D."/>
            <person name="Wiley G.B."/>
            <person name="Wincker P."/>
            <person name="Xing Y."/>
            <person name="Yang L."/>
            <person name="Yao Z."/>
            <person name="Ying F."/>
            <person name="Zhai J."/>
            <person name="Zhou L."/>
            <person name="Zuber A."/>
            <person name="Denarie J."/>
            <person name="Dixon R.A."/>
            <person name="May G.D."/>
            <person name="Schwartz D.C."/>
            <person name="Rogers J."/>
            <person name="Quetier F."/>
            <person name="Town C.D."/>
            <person name="Roe B.A."/>
        </authorList>
    </citation>
    <scope>NUCLEOTIDE SEQUENCE [LARGE SCALE GENOMIC DNA]</scope>
    <source>
        <strain evidence="1">A17</strain>
        <strain evidence="2 3">cv. Jemalong A17</strain>
    </source>
</reference>
<evidence type="ECO:0000313" key="1">
    <source>
        <dbReference type="EMBL" id="KEH38017.1"/>
    </source>
</evidence>
<proteinExistence type="predicted"/>
<dbReference type="HOGENOM" id="CLU_3053355_0_0_1"/>
<sequence length="54" mass="6047">MGNLVTSSVGKKNMTNVKITIARLDFLNQITNVLQYGIPPITARSSGLHWREVY</sequence>
<organism evidence="1 3">
    <name type="scientific">Medicago truncatula</name>
    <name type="common">Barrel medic</name>
    <name type="synonym">Medicago tribuloides</name>
    <dbReference type="NCBI Taxonomy" id="3880"/>
    <lineage>
        <taxon>Eukaryota</taxon>
        <taxon>Viridiplantae</taxon>
        <taxon>Streptophyta</taxon>
        <taxon>Embryophyta</taxon>
        <taxon>Tracheophyta</taxon>
        <taxon>Spermatophyta</taxon>
        <taxon>Magnoliopsida</taxon>
        <taxon>eudicotyledons</taxon>
        <taxon>Gunneridae</taxon>
        <taxon>Pentapetalae</taxon>
        <taxon>rosids</taxon>
        <taxon>fabids</taxon>
        <taxon>Fabales</taxon>
        <taxon>Fabaceae</taxon>
        <taxon>Papilionoideae</taxon>
        <taxon>50 kb inversion clade</taxon>
        <taxon>NPAAA clade</taxon>
        <taxon>Hologalegina</taxon>
        <taxon>IRL clade</taxon>
        <taxon>Trifolieae</taxon>
        <taxon>Medicago</taxon>
    </lineage>
</organism>
<keyword evidence="3" id="KW-1185">Reference proteome</keyword>
<reference evidence="2" key="3">
    <citation type="submission" date="2015-04" db="UniProtKB">
        <authorList>
            <consortium name="EnsemblPlants"/>
        </authorList>
    </citation>
    <scope>IDENTIFICATION</scope>
    <source>
        <strain evidence="2">cv. Jemalong A17</strain>
    </source>
</reference>
<dbReference type="Proteomes" id="UP000002051">
    <property type="component" value="Chromosome 2"/>
</dbReference>
<reference evidence="1 3" key="2">
    <citation type="journal article" date="2014" name="BMC Genomics">
        <title>An improved genome release (version Mt4.0) for the model legume Medicago truncatula.</title>
        <authorList>
            <person name="Tang H."/>
            <person name="Krishnakumar V."/>
            <person name="Bidwell S."/>
            <person name="Rosen B."/>
            <person name="Chan A."/>
            <person name="Zhou S."/>
            <person name="Gentzbittel L."/>
            <person name="Childs K.L."/>
            <person name="Yandell M."/>
            <person name="Gundlach H."/>
            <person name="Mayer K.F."/>
            <person name="Schwartz D.C."/>
            <person name="Town C.D."/>
        </authorList>
    </citation>
    <scope>GENOME REANNOTATION</scope>
    <source>
        <strain evidence="1">A17</strain>
        <strain evidence="2 3">cv. Jemalong A17</strain>
    </source>
</reference>
<dbReference type="AlphaFoldDB" id="A0A072V867"/>
<gene>
    <name evidence="1" type="ordered locus">MTR_2g056020</name>
</gene>
<name>A0A072V867_MEDTR</name>
<dbReference type="EnsemblPlants" id="KEH38017">
    <property type="protein sequence ID" value="KEH38017"/>
    <property type="gene ID" value="MTR_2g056020"/>
</dbReference>
<evidence type="ECO:0000313" key="2">
    <source>
        <dbReference type="EnsemblPlants" id="KEH38017"/>
    </source>
</evidence>
<accession>A0A072V867</accession>